<evidence type="ECO:0000313" key="1">
    <source>
        <dbReference type="EMBL" id="CAE2208395.1"/>
    </source>
</evidence>
<name>A0A7S4M987_9STRA</name>
<accession>A0A7S4M987</accession>
<dbReference type="EMBL" id="HBKQ01005164">
    <property type="protein sequence ID" value="CAE2208395.1"/>
    <property type="molecule type" value="Transcribed_RNA"/>
</dbReference>
<dbReference type="AlphaFoldDB" id="A0A7S4M987"/>
<organism evidence="1">
    <name type="scientific">Odontella aurita</name>
    <dbReference type="NCBI Taxonomy" id="265563"/>
    <lineage>
        <taxon>Eukaryota</taxon>
        <taxon>Sar</taxon>
        <taxon>Stramenopiles</taxon>
        <taxon>Ochrophyta</taxon>
        <taxon>Bacillariophyta</taxon>
        <taxon>Mediophyceae</taxon>
        <taxon>Biddulphiophycidae</taxon>
        <taxon>Eupodiscales</taxon>
        <taxon>Odontellaceae</taxon>
        <taxon>Odontella</taxon>
    </lineage>
</organism>
<sequence>MLRKRFVTSAFAACVLPTLVSSFTTRIHNAPKLSRTRPVLSEQISVTVEADLTDDKVTALFAWVTRAFAGDKRYNDLMIALVAIFGNVPEDSMPAKMAADALADLPPEEELVGTPYTLDERESASLGAMGAAQWTGQWLTRPHALLDVRNMTSVDEWVKTLPRGCKRTLKRADSQNFTVSAKPIVGGQPAPHSSLAHFRCVVSHEVRLMGDTLEGFFDAMSEGVGRFMGTTRMAGEIREYRDESGRVIAFAHEVRKGRVMRGQWFYATDEASKSYVWFHSVKDLVRRAIETDGVDVVDLGPSGSDAFSELKARYGFVSVSDWPTVADYSGPFYHGDGVADNNGLGSILEQLMRRKAI</sequence>
<gene>
    <name evidence="1" type="ORF">OAUR00152_LOCUS3592</name>
</gene>
<proteinExistence type="predicted"/>
<reference evidence="1" key="1">
    <citation type="submission" date="2021-01" db="EMBL/GenBank/DDBJ databases">
        <authorList>
            <person name="Corre E."/>
            <person name="Pelletier E."/>
            <person name="Niang G."/>
            <person name="Scheremetjew M."/>
            <person name="Finn R."/>
            <person name="Kale V."/>
            <person name="Holt S."/>
            <person name="Cochrane G."/>
            <person name="Meng A."/>
            <person name="Brown T."/>
            <person name="Cohen L."/>
        </authorList>
    </citation>
    <scope>NUCLEOTIDE SEQUENCE</scope>
    <source>
        <strain evidence="1">Isolate 1302-5</strain>
    </source>
</reference>
<protein>
    <submittedName>
        <fullName evidence="1">Uncharacterized protein</fullName>
    </submittedName>
</protein>